<keyword evidence="2" id="KW-1185">Reference proteome</keyword>
<dbReference type="STRING" id="471704.A0A151J555"/>
<dbReference type="EMBL" id="KQ980043">
    <property type="protein sequence ID" value="KYN18122.1"/>
    <property type="molecule type" value="Genomic_DNA"/>
</dbReference>
<proteinExistence type="predicted"/>
<evidence type="ECO:0000313" key="1">
    <source>
        <dbReference type="EMBL" id="KYN18122.1"/>
    </source>
</evidence>
<organism evidence="1 2">
    <name type="scientific">Trachymyrmex cornetzi</name>
    <dbReference type="NCBI Taxonomy" id="471704"/>
    <lineage>
        <taxon>Eukaryota</taxon>
        <taxon>Metazoa</taxon>
        <taxon>Ecdysozoa</taxon>
        <taxon>Arthropoda</taxon>
        <taxon>Hexapoda</taxon>
        <taxon>Insecta</taxon>
        <taxon>Pterygota</taxon>
        <taxon>Neoptera</taxon>
        <taxon>Endopterygota</taxon>
        <taxon>Hymenoptera</taxon>
        <taxon>Apocrita</taxon>
        <taxon>Aculeata</taxon>
        <taxon>Formicoidea</taxon>
        <taxon>Formicidae</taxon>
        <taxon>Myrmicinae</taxon>
        <taxon>Trachymyrmex</taxon>
    </lineage>
</organism>
<accession>A0A151J555</accession>
<dbReference type="AlphaFoldDB" id="A0A151J555"/>
<evidence type="ECO:0000313" key="2">
    <source>
        <dbReference type="Proteomes" id="UP000078492"/>
    </source>
</evidence>
<dbReference type="PANTHER" id="PTHR31511:SF12">
    <property type="entry name" value="RHO TERMINATION FACTOR N-TERMINAL DOMAIN-CONTAINING PROTEIN"/>
    <property type="match status" value="1"/>
</dbReference>
<gene>
    <name evidence="1" type="ORF">ALC57_09574</name>
</gene>
<protein>
    <submittedName>
        <fullName evidence="1">Uncharacterized protein</fullName>
    </submittedName>
</protein>
<dbReference type="Proteomes" id="UP000078492">
    <property type="component" value="Unassembled WGS sequence"/>
</dbReference>
<sequence length="275" mass="32359">LASLEEFQERDSGWALSRILNLTINVNKLNLMGAGCYVEVPRKIVTKRAVISVRTTDNAYFAWWNASCGRRSPTKKMRHPTSYDGQVDVLPVTKEKYISFTKHVDSTKDKNENHFQKNCIKLRFIDPFKFLSTSLDKLASYLDKDKLKITRSEFFNLSMKDFDLFTRKGVFPYEYIDCIENLEESYRVTTARIILQFVNGRHSIRGRLRSRRERMAAILHPNSRRVQRSVLENRCIVISRHFRKFPRKLCRELRSQSRALLYIRRRGSSSGHVQK</sequence>
<dbReference type="PANTHER" id="PTHR31511">
    <property type="entry name" value="PROTEIN CBG23764"/>
    <property type="match status" value="1"/>
</dbReference>
<reference evidence="1 2" key="1">
    <citation type="submission" date="2015-09" db="EMBL/GenBank/DDBJ databases">
        <title>Trachymyrmex cornetzi WGS genome.</title>
        <authorList>
            <person name="Nygaard S."/>
            <person name="Hu H."/>
            <person name="Boomsma J."/>
            <person name="Zhang G."/>
        </authorList>
    </citation>
    <scope>NUCLEOTIDE SEQUENCE [LARGE SCALE GENOMIC DNA]</scope>
    <source>
        <strain evidence="1">Tcor2-1</strain>
        <tissue evidence="1">Whole body</tissue>
    </source>
</reference>
<feature type="non-terminal residue" evidence="1">
    <location>
        <position position="1"/>
    </location>
</feature>
<name>A0A151J555_9HYME</name>